<keyword evidence="3" id="KW-0804">Transcription</keyword>
<dbReference type="InterPro" id="IPR050679">
    <property type="entry name" value="Bact_HTH_transcr_reg"/>
</dbReference>
<dbReference type="SMART" id="SM00345">
    <property type="entry name" value="HTH_GNTR"/>
    <property type="match status" value="1"/>
</dbReference>
<dbReference type="GO" id="GO:0045892">
    <property type="term" value="P:negative regulation of DNA-templated transcription"/>
    <property type="evidence" value="ECO:0007669"/>
    <property type="project" value="TreeGrafter"/>
</dbReference>
<evidence type="ECO:0000313" key="6">
    <source>
        <dbReference type="Proteomes" id="UP000245252"/>
    </source>
</evidence>
<dbReference type="SUPFAM" id="SSF46785">
    <property type="entry name" value="Winged helix' DNA-binding domain"/>
    <property type="match status" value="1"/>
</dbReference>
<dbReference type="PRINTS" id="PR00035">
    <property type="entry name" value="HTHGNTR"/>
</dbReference>
<comment type="caution">
    <text evidence="5">The sequence shown here is derived from an EMBL/GenBank/DDBJ whole genome shotgun (WGS) entry which is preliminary data.</text>
</comment>
<proteinExistence type="predicted"/>
<dbReference type="GO" id="GO:0003677">
    <property type="term" value="F:DNA binding"/>
    <property type="evidence" value="ECO:0007669"/>
    <property type="project" value="UniProtKB-KW"/>
</dbReference>
<dbReference type="RefSeq" id="WP_109460675.1">
    <property type="nucleotide sequence ID" value="NZ_QFBC01000013.1"/>
</dbReference>
<dbReference type="AlphaFoldDB" id="A0A2U2DKP1"/>
<dbReference type="PANTHER" id="PTHR44846">
    <property type="entry name" value="MANNOSYL-D-GLYCERATE TRANSPORT/METABOLISM SYSTEM REPRESSOR MNGR-RELATED"/>
    <property type="match status" value="1"/>
</dbReference>
<accession>A0A2U2DKP1</accession>
<name>A0A2U2DKP1_9HYPH</name>
<dbReference type="SUPFAM" id="SSF64288">
    <property type="entry name" value="Chorismate lyase-like"/>
    <property type="match status" value="1"/>
</dbReference>
<evidence type="ECO:0000256" key="2">
    <source>
        <dbReference type="ARBA" id="ARBA00023125"/>
    </source>
</evidence>
<dbReference type="SMART" id="SM00866">
    <property type="entry name" value="UTRA"/>
    <property type="match status" value="1"/>
</dbReference>
<dbReference type="Gene3D" id="1.10.10.10">
    <property type="entry name" value="Winged helix-like DNA-binding domain superfamily/Winged helix DNA-binding domain"/>
    <property type="match status" value="1"/>
</dbReference>
<evidence type="ECO:0000256" key="1">
    <source>
        <dbReference type="ARBA" id="ARBA00023015"/>
    </source>
</evidence>
<dbReference type="InterPro" id="IPR028978">
    <property type="entry name" value="Chorismate_lyase_/UTRA_dom_sf"/>
</dbReference>
<dbReference type="Pfam" id="PF07702">
    <property type="entry name" value="UTRA"/>
    <property type="match status" value="1"/>
</dbReference>
<dbReference type="InterPro" id="IPR036388">
    <property type="entry name" value="WH-like_DNA-bd_sf"/>
</dbReference>
<organism evidence="5 6">
    <name type="scientific">Metarhizobium album</name>
    <dbReference type="NCBI Taxonomy" id="2182425"/>
    <lineage>
        <taxon>Bacteria</taxon>
        <taxon>Pseudomonadati</taxon>
        <taxon>Pseudomonadota</taxon>
        <taxon>Alphaproteobacteria</taxon>
        <taxon>Hyphomicrobiales</taxon>
        <taxon>Rhizobiaceae</taxon>
        <taxon>Metarhizobium</taxon>
    </lineage>
</organism>
<keyword evidence="1" id="KW-0805">Transcription regulation</keyword>
<dbReference type="InterPro" id="IPR000524">
    <property type="entry name" value="Tscrpt_reg_HTH_GntR"/>
</dbReference>
<dbReference type="OrthoDB" id="9808698at2"/>
<dbReference type="EMBL" id="QFBC01000013">
    <property type="protein sequence ID" value="PWE53879.1"/>
    <property type="molecule type" value="Genomic_DNA"/>
</dbReference>
<dbReference type="Proteomes" id="UP000245252">
    <property type="component" value="Unassembled WGS sequence"/>
</dbReference>
<keyword evidence="2" id="KW-0238">DNA-binding</keyword>
<protein>
    <submittedName>
        <fullName evidence="5">GntR family transcriptional regulator</fullName>
    </submittedName>
</protein>
<gene>
    <name evidence="5" type="ORF">DEM27_23460</name>
</gene>
<dbReference type="CDD" id="cd07377">
    <property type="entry name" value="WHTH_GntR"/>
    <property type="match status" value="1"/>
</dbReference>
<evidence type="ECO:0000256" key="3">
    <source>
        <dbReference type="ARBA" id="ARBA00023163"/>
    </source>
</evidence>
<keyword evidence="6" id="KW-1185">Reference proteome</keyword>
<dbReference type="InterPro" id="IPR011663">
    <property type="entry name" value="UTRA"/>
</dbReference>
<evidence type="ECO:0000259" key="4">
    <source>
        <dbReference type="PROSITE" id="PS50949"/>
    </source>
</evidence>
<feature type="domain" description="HTH gntR-type" evidence="4">
    <location>
        <begin position="6"/>
        <end position="74"/>
    </location>
</feature>
<dbReference type="PANTHER" id="PTHR44846:SF1">
    <property type="entry name" value="MANNOSYL-D-GLYCERATE TRANSPORT_METABOLISM SYSTEM REPRESSOR MNGR-RELATED"/>
    <property type="match status" value="1"/>
</dbReference>
<dbReference type="Pfam" id="PF00392">
    <property type="entry name" value="GntR"/>
    <property type="match status" value="1"/>
</dbReference>
<dbReference type="Gene3D" id="3.40.1410.10">
    <property type="entry name" value="Chorismate lyase-like"/>
    <property type="match status" value="1"/>
</dbReference>
<dbReference type="PROSITE" id="PS50949">
    <property type="entry name" value="HTH_GNTR"/>
    <property type="match status" value="1"/>
</dbReference>
<reference evidence="5 6" key="1">
    <citation type="submission" date="2018-05" db="EMBL/GenBank/DDBJ databases">
        <title>The draft genome of strain NS-104.</title>
        <authorList>
            <person name="Hang P."/>
            <person name="Jiang J."/>
        </authorList>
    </citation>
    <scope>NUCLEOTIDE SEQUENCE [LARGE SCALE GENOMIC DNA]</scope>
    <source>
        <strain evidence="5 6">NS-104</strain>
    </source>
</reference>
<dbReference type="GO" id="GO:0003700">
    <property type="term" value="F:DNA-binding transcription factor activity"/>
    <property type="evidence" value="ECO:0007669"/>
    <property type="project" value="InterPro"/>
</dbReference>
<dbReference type="InterPro" id="IPR036390">
    <property type="entry name" value="WH_DNA-bd_sf"/>
</dbReference>
<sequence length="246" mass="26925">MVEQGAPLYLKIANRLENDIQAGRIKVGEKIASERMLAEELGVSRMTARQALQHLTGRGLLETRVGQGTFVTHARIEQKLSTLTGFTEEMARQGHKSASIVVLAETRKADHLAAEALKLPANGHVHRLVRVRLVDGEPVAIETTDVGAALAPGLMDLADFSRDSLYRILRDNFGIVATTGEQTMMASTADAATARSLDIREGSPVLKLTRLTFDSKGQPFEFVRSFYRGDSFVMKVDLNLGADYSQ</sequence>
<evidence type="ECO:0000313" key="5">
    <source>
        <dbReference type="EMBL" id="PWE53879.1"/>
    </source>
</evidence>